<feature type="domain" description="Putative zinc-finger" evidence="2">
    <location>
        <begin position="16"/>
        <end position="45"/>
    </location>
</feature>
<reference evidence="3 4" key="1">
    <citation type="journal article" date="2024" name="Arch. Microbiol.">
        <title>Corallococcus caeni sp. nov., a novel myxobacterium isolated from activated sludge.</title>
        <authorList>
            <person name="Tomita S."/>
            <person name="Nakai R."/>
            <person name="Kuroda K."/>
            <person name="Kurashita H."/>
            <person name="Hatamoto M."/>
            <person name="Yamaguchi T."/>
            <person name="Narihiro T."/>
        </authorList>
    </citation>
    <scope>NUCLEOTIDE SEQUENCE [LARGE SCALE GENOMIC DNA]</scope>
    <source>
        <strain evidence="3 4">NO1</strain>
    </source>
</reference>
<evidence type="ECO:0000259" key="1">
    <source>
        <dbReference type="Pfam" id="PF12973"/>
    </source>
</evidence>
<dbReference type="Gene3D" id="2.60.120.10">
    <property type="entry name" value="Jelly Rolls"/>
    <property type="match status" value="1"/>
</dbReference>
<name>A0ABQ6QU11_9BACT</name>
<dbReference type="Gene3D" id="1.10.10.1320">
    <property type="entry name" value="Anti-sigma factor, zinc-finger domain"/>
    <property type="match status" value="1"/>
</dbReference>
<proteinExistence type="predicted"/>
<dbReference type="Pfam" id="PF13490">
    <property type="entry name" value="zf-HC2"/>
    <property type="match status" value="1"/>
</dbReference>
<dbReference type="InterPro" id="IPR011051">
    <property type="entry name" value="RmlC_Cupin_sf"/>
</dbReference>
<gene>
    <name evidence="3" type="ORF">ASNO1_34070</name>
</gene>
<dbReference type="SUPFAM" id="SSF51182">
    <property type="entry name" value="RmlC-like cupins"/>
    <property type="match status" value="1"/>
</dbReference>
<protein>
    <recommendedName>
        <fullName evidence="5">Transcriptional regulator</fullName>
    </recommendedName>
</protein>
<sequence>MIRPLSFQELMEHLDDILPEWLLGTLEPARRDAAARHLDGCARCRAELARLTPAVDALGALVPPVAPPAAALTRLMGQMEGPGRFARWAGRVAAFLDVTEGRARELLESMADASNWMPGPVAGVELMPVETGPAREGMMAAVVRLMPGARYPRHAHLGREWNLVLEGGFREDTGHEVWPGDELEKTDGSLHDFTALQGPACICFTVLDGVTSFEERVDGGA</sequence>
<evidence type="ECO:0008006" key="5">
    <source>
        <dbReference type="Google" id="ProtNLM"/>
    </source>
</evidence>
<dbReference type="InterPro" id="IPR014710">
    <property type="entry name" value="RmlC-like_jellyroll"/>
</dbReference>
<evidence type="ECO:0000313" key="3">
    <source>
        <dbReference type="EMBL" id="GMU07154.1"/>
    </source>
</evidence>
<dbReference type="Pfam" id="PF12973">
    <property type="entry name" value="Cupin_7"/>
    <property type="match status" value="1"/>
</dbReference>
<evidence type="ECO:0000313" key="4">
    <source>
        <dbReference type="Proteomes" id="UP001342631"/>
    </source>
</evidence>
<evidence type="ECO:0000259" key="2">
    <source>
        <dbReference type="Pfam" id="PF13490"/>
    </source>
</evidence>
<comment type="caution">
    <text evidence="3">The sequence shown here is derived from an EMBL/GenBank/DDBJ whole genome shotgun (WGS) entry which is preliminary data.</text>
</comment>
<dbReference type="InterPro" id="IPR025979">
    <property type="entry name" value="ChrR-like_cupin_dom"/>
</dbReference>
<dbReference type="Proteomes" id="UP001342631">
    <property type="component" value="Unassembled WGS sequence"/>
</dbReference>
<dbReference type="EMBL" id="BTTX01000003">
    <property type="protein sequence ID" value="GMU07154.1"/>
    <property type="molecule type" value="Genomic_DNA"/>
</dbReference>
<dbReference type="InterPro" id="IPR027383">
    <property type="entry name" value="Znf_put"/>
</dbReference>
<accession>A0ABQ6QU11</accession>
<dbReference type="InterPro" id="IPR041916">
    <property type="entry name" value="Anti_sigma_zinc_sf"/>
</dbReference>
<organism evidence="3 4">
    <name type="scientific">Corallococcus caeni</name>
    <dbReference type="NCBI Taxonomy" id="3082388"/>
    <lineage>
        <taxon>Bacteria</taxon>
        <taxon>Pseudomonadati</taxon>
        <taxon>Myxococcota</taxon>
        <taxon>Myxococcia</taxon>
        <taxon>Myxococcales</taxon>
        <taxon>Cystobacterineae</taxon>
        <taxon>Myxococcaceae</taxon>
        <taxon>Corallococcus</taxon>
    </lineage>
</organism>
<keyword evidence="4" id="KW-1185">Reference proteome</keyword>
<feature type="domain" description="ChrR-like cupin" evidence="1">
    <location>
        <begin position="112"/>
        <end position="207"/>
    </location>
</feature>